<organism evidence="2 3">
    <name type="scientific">Oryza meyeriana var. granulata</name>
    <dbReference type="NCBI Taxonomy" id="110450"/>
    <lineage>
        <taxon>Eukaryota</taxon>
        <taxon>Viridiplantae</taxon>
        <taxon>Streptophyta</taxon>
        <taxon>Embryophyta</taxon>
        <taxon>Tracheophyta</taxon>
        <taxon>Spermatophyta</taxon>
        <taxon>Magnoliopsida</taxon>
        <taxon>Liliopsida</taxon>
        <taxon>Poales</taxon>
        <taxon>Poaceae</taxon>
        <taxon>BOP clade</taxon>
        <taxon>Oryzoideae</taxon>
        <taxon>Oryzeae</taxon>
        <taxon>Oryzinae</taxon>
        <taxon>Oryza</taxon>
        <taxon>Oryza meyeriana</taxon>
    </lineage>
</organism>
<sequence length="101" mass="10326">MGGGGGIQLRGGALDLGARRRLPSGDKHPRLALETRSGGGSCRQPQRWRGSAARQSGAAPLRASGVALWWDGIGEPVIMGGERELEDRGVHGGGGMAPMAG</sequence>
<accession>A0A6G1BY60</accession>
<dbReference type="EMBL" id="SPHZ02000011">
    <property type="protein sequence ID" value="KAF0892846.1"/>
    <property type="molecule type" value="Genomic_DNA"/>
</dbReference>
<evidence type="ECO:0000313" key="3">
    <source>
        <dbReference type="Proteomes" id="UP000479710"/>
    </source>
</evidence>
<feature type="compositionally biased region" description="Basic and acidic residues" evidence="1">
    <location>
        <begin position="23"/>
        <end position="33"/>
    </location>
</feature>
<evidence type="ECO:0000313" key="2">
    <source>
        <dbReference type="EMBL" id="KAF0892846.1"/>
    </source>
</evidence>
<dbReference type="Proteomes" id="UP000479710">
    <property type="component" value="Unassembled WGS sequence"/>
</dbReference>
<evidence type="ECO:0000256" key="1">
    <source>
        <dbReference type="SAM" id="MobiDB-lite"/>
    </source>
</evidence>
<keyword evidence="3" id="KW-1185">Reference proteome</keyword>
<dbReference type="AlphaFoldDB" id="A0A6G1BY60"/>
<protein>
    <recommendedName>
        <fullName evidence="4">DUF834 domain-containing protein</fullName>
    </recommendedName>
</protein>
<comment type="caution">
    <text evidence="2">The sequence shown here is derived from an EMBL/GenBank/DDBJ whole genome shotgun (WGS) entry which is preliminary data.</text>
</comment>
<reference evidence="2 3" key="1">
    <citation type="submission" date="2019-11" db="EMBL/GenBank/DDBJ databases">
        <title>Whole genome sequence of Oryza granulata.</title>
        <authorList>
            <person name="Li W."/>
        </authorList>
    </citation>
    <scope>NUCLEOTIDE SEQUENCE [LARGE SCALE GENOMIC DNA]</scope>
    <source>
        <strain evidence="3">cv. Menghai</strain>
        <tissue evidence="2">Leaf</tissue>
    </source>
</reference>
<feature type="region of interest" description="Disordered" evidence="1">
    <location>
        <begin position="1"/>
        <end position="58"/>
    </location>
</feature>
<name>A0A6G1BY60_9ORYZ</name>
<proteinExistence type="predicted"/>
<evidence type="ECO:0008006" key="4">
    <source>
        <dbReference type="Google" id="ProtNLM"/>
    </source>
</evidence>
<gene>
    <name evidence="2" type="ORF">E2562_018637</name>
</gene>